<keyword evidence="2" id="KW-0442">Lipid degradation</keyword>
<dbReference type="GO" id="GO:0046486">
    <property type="term" value="P:glycerolipid metabolic process"/>
    <property type="evidence" value="ECO:0007669"/>
    <property type="project" value="UniProtKB-ARBA"/>
</dbReference>
<keyword evidence="1 2" id="KW-0443">Lipid metabolism</keyword>
<reference evidence="5" key="1">
    <citation type="journal article" date="2020" name="Stud. Mycol.">
        <title>101 Dothideomycetes genomes: a test case for predicting lifestyles and emergence of pathogens.</title>
        <authorList>
            <person name="Haridas S."/>
            <person name="Albert R."/>
            <person name="Binder M."/>
            <person name="Bloem J."/>
            <person name="Labutti K."/>
            <person name="Salamov A."/>
            <person name="Andreopoulos B."/>
            <person name="Baker S."/>
            <person name="Barry K."/>
            <person name="Bills G."/>
            <person name="Bluhm B."/>
            <person name="Cannon C."/>
            <person name="Castanera R."/>
            <person name="Culley D."/>
            <person name="Daum C."/>
            <person name="Ezra D."/>
            <person name="Gonzalez J."/>
            <person name="Henrissat B."/>
            <person name="Kuo A."/>
            <person name="Liang C."/>
            <person name="Lipzen A."/>
            <person name="Lutzoni F."/>
            <person name="Magnuson J."/>
            <person name="Mondo S."/>
            <person name="Nolan M."/>
            <person name="Ohm R."/>
            <person name="Pangilinan J."/>
            <person name="Park H.-J."/>
            <person name="Ramirez L."/>
            <person name="Alfaro M."/>
            <person name="Sun H."/>
            <person name="Tritt A."/>
            <person name="Yoshinaga Y."/>
            <person name="Zwiers L.-H."/>
            <person name="Turgeon B."/>
            <person name="Goodwin S."/>
            <person name="Spatafora J."/>
            <person name="Crous P."/>
            <person name="Grigoriev I."/>
        </authorList>
    </citation>
    <scope>NUCLEOTIDE SEQUENCE</scope>
    <source>
        <strain evidence="5">CBS 109.77</strain>
    </source>
</reference>
<dbReference type="InterPro" id="IPR016035">
    <property type="entry name" value="Acyl_Trfase/lysoPLipase"/>
</dbReference>
<evidence type="ECO:0000256" key="1">
    <source>
        <dbReference type="ARBA" id="ARBA00023098"/>
    </source>
</evidence>
<dbReference type="GO" id="GO:0016020">
    <property type="term" value="C:membrane"/>
    <property type="evidence" value="ECO:0007669"/>
    <property type="project" value="TreeGrafter"/>
</dbReference>
<feature type="short sequence motif" description="GXSXG" evidence="2">
    <location>
        <begin position="274"/>
        <end position="278"/>
    </location>
</feature>
<organism evidence="5 6">
    <name type="scientific">Melanomma pulvis-pyrius CBS 109.77</name>
    <dbReference type="NCBI Taxonomy" id="1314802"/>
    <lineage>
        <taxon>Eukaryota</taxon>
        <taxon>Fungi</taxon>
        <taxon>Dikarya</taxon>
        <taxon>Ascomycota</taxon>
        <taxon>Pezizomycotina</taxon>
        <taxon>Dothideomycetes</taxon>
        <taxon>Pleosporomycetidae</taxon>
        <taxon>Pleosporales</taxon>
        <taxon>Melanommataceae</taxon>
        <taxon>Melanomma</taxon>
    </lineage>
</organism>
<name>A0A6A6XPN2_9PLEO</name>
<dbReference type="AlphaFoldDB" id="A0A6A6XPN2"/>
<dbReference type="Proteomes" id="UP000799757">
    <property type="component" value="Unassembled WGS sequence"/>
</dbReference>
<dbReference type="GO" id="GO:0019369">
    <property type="term" value="P:arachidonate metabolic process"/>
    <property type="evidence" value="ECO:0007669"/>
    <property type="project" value="TreeGrafter"/>
</dbReference>
<dbReference type="OrthoDB" id="1658288at2759"/>
<dbReference type="GO" id="GO:0047499">
    <property type="term" value="F:calcium-independent phospholipase A2 activity"/>
    <property type="evidence" value="ECO:0007669"/>
    <property type="project" value="TreeGrafter"/>
</dbReference>
<dbReference type="PROSITE" id="PS51635">
    <property type="entry name" value="PNPLA"/>
    <property type="match status" value="1"/>
</dbReference>
<dbReference type="SUPFAM" id="SSF52151">
    <property type="entry name" value="FabD/lysophospholipase-like"/>
    <property type="match status" value="1"/>
</dbReference>
<feature type="active site" description="Proton acceptor" evidence="2">
    <location>
        <position position="428"/>
    </location>
</feature>
<dbReference type="PANTHER" id="PTHR24185">
    <property type="entry name" value="CALCIUM-INDEPENDENT PHOSPHOLIPASE A2-GAMMA"/>
    <property type="match status" value="1"/>
</dbReference>
<sequence length="576" mass="64282">MSWIQVEFSLVRYSAVEGTHYFFDPNYPTAVQFLLDGSWESWDVGYVRYKAHDPEIRRVAEDAEARLIRDESSRYRSWPHPPTQVLDPSHHANSYGTSPAADTQDLQLPDSMDEEPSAFEAQPHSHDLPQSPHPTSPQLHGPGRRSRARPYASPYSPGPSTLNANRPPYHISSLPSPPGRSPPAGNRPNQPAVTPLSPTFSQSYFIDPYLDASASPSSPLVLPGFRNSKIILSLDGDGVRGFSTILLVESLVNAVCSKIGRRADPFQIFDLLAGTSSGGILAIMLGRLRMRAHKAREAYTQITRAMFVEKWNFFVSIDPQAHLPPIDEEGLNNSIKSVITRANENFDDDFLDPRHDSTNVFVTTCQVDDTVNRPALIRTYPTRRVAGPEINAKLSIWQAMRATSAAPRYMTSNGAHNGRALLEPGLVDCGTGKNNPVRDLVFESRKLFGYSLDALVVVSIGTGTGMNRTEEVSDMANRVAERVVDGRMAEEKFFRENADHMARGWMKYFRFNVPDLGDVPLDEWAHVEKIKEKTHTYLGNPEVGERFYACVNAIAEILLGENPEIERWPKGPWTAR</sequence>
<dbReference type="EMBL" id="MU001785">
    <property type="protein sequence ID" value="KAF2798390.1"/>
    <property type="molecule type" value="Genomic_DNA"/>
</dbReference>
<evidence type="ECO:0000259" key="4">
    <source>
        <dbReference type="PROSITE" id="PS51635"/>
    </source>
</evidence>
<feature type="domain" description="PNPLA" evidence="4">
    <location>
        <begin position="232"/>
        <end position="441"/>
    </location>
</feature>
<feature type="region of interest" description="Disordered" evidence="3">
    <location>
        <begin position="74"/>
        <end position="197"/>
    </location>
</feature>
<dbReference type="InterPro" id="IPR002641">
    <property type="entry name" value="PNPLA_dom"/>
</dbReference>
<evidence type="ECO:0000313" key="6">
    <source>
        <dbReference type="Proteomes" id="UP000799757"/>
    </source>
</evidence>
<evidence type="ECO:0000256" key="3">
    <source>
        <dbReference type="SAM" id="MobiDB-lite"/>
    </source>
</evidence>
<accession>A0A6A6XPN2</accession>
<dbReference type="Pfam" id="PF01734">
    <property type="entry name" value="Patatin"/>
    <property type="match status" value="1"/>
</dbReference>
<feature type="active site" description="Nucleophile" evidence="2">
    <location>
        <position position="276"/>
    </location>
</feature>
<dbReference type="Gene3D" id="3.40.1090.10">
    <property type="entry name" value="Cytosolic phospholipase A2 catalytic domain"/>
    <property type="match status" value="1"/>
</dbReference>
<evidence type="ECO:0000256" key="2">
    <source>
        <dbReference type="PROSITE-ProRule" id="PRU01161"/>
    </source>
</evidence>
<protein>
    <submittedName>
        <fullName evidence="5">FabD/lysophospholipase-like protein</fullName>
    </submittedName>
</protein>
<keyword evidence="6" id="KW-1185">Reference proteome</keyword>
<feature type="short sequence motif" description="GXGXXG" evidence="2">
    <location>
        <begin position="236"/>
        <end position="241"/>
    </location>
</feature>
<comment type="caution">
    <text evidence="2">Lacks conserved residue(s) required for the propagation of feature annotation.</text>
</comment>
<dbReference type="GO" id="GO:0016042">
    <property type="term" value="P:lipid catabolic process"/>
    <property type="evidence" value="ECO:0007669"/>
    <property type="project" value="UniProtKB-UniRule"/>
</dbReference>
<gene>
    <name evidence="5" type="ORF">K505DRAFT_371775</name>
</gene>
<dbReference type="PANTHER" id="PTHR24185:SF4">
    <property type="entry name" value="SERINE HYDROLASE, PUTATIVE (AFU_ORTHOLOGUE AFUA_2G07870)-RELATED"/>
    <property type="match status" value="1"/>
</dbReference>
<keyword evidence="2" id="KW-0378">Hydrolase</keyword>
<feature type="compositionally biased region" description="Polar residues" evidence="3">
    <location>
        <begin position="91"/>
        <end position="106"/>
    </location>
</feature>
<evidence type="ECO:0000313" key="5">
    <source>
        <dbReference type="EMBL" id="KAF2798390.1"/>
    </source>
</evidence>
<proteinExistence type="predicted"/>